<dbReference type="Proteomes" id="UP000009183">
    <property type="component" value="Chromosome 14"/>
</dbReference>
<accession>F6HSK7</accession>
<dbReference type="InParanoid" id="F6HSK7"/>
<evidence type="ECO:0000313" key="2">
    <source>
        <dbReference type="Proteomes" id="UP000009183"/>
    </source>
</evidence>
<dbReference type="AlphaFoldDB" id="F6HSK7"/>
<proteinExistence type="predicted"/>
<reference evidence="2" key="1">
    <citation type="journal article" date="2007" name="Nature">
        <title>The grapevine genome sequence suggests ancestral hexaploidization in major angiosperm phyla.</title>
        <authorList>
            <consortium name="The French-Italian Public Consortium for Grapevine Genome Characterization."/>
            <person name="Jaillon O."/>
            <person name="Aury J.-M."/>
            <person name="Noel B."/>
            <person name="Policriti A."/>
            <person name="Clepet C."/>
            <person name="Casagrande A."/>
            <person name="Choisne N."/>
            <person name="Aubourg S."/>
            <person name="Vitulo N."/>
            <person name="Jubin C."/>
            <person name="Vezzi A."/>
            <person name="Legeai F."/>
            <person name="Hugueney P."/>
            <person name="Dasilva C."/>
            <person name="Horner D."/>
            <person name="Mica E."/>
            <person name="Jublot D."/>
            <person name="Poulain J."/>
            <person name="Bruyere C."/>
            <person name="Billault A."/>
            <person name="Segurens B."/>
            <person name="Gouyvenoux M."/>
            <person name="Ugarte E."/>
            <person name="Cattonaro F."/>
            <person name="Anthouard V."/>
            <person name="Vico V."/>
            <person name="Del Fabbro C."/>
            <person name="Alaux M."/>
            <person name="Di Gaspero G."/>
            <person name="Dumas V."/>
            <person name="Felice N."/>
            <person name="Paillard S."/>
            <person name="Juman I."/>
            <person name="Moroldo M."/>
            <person name="Scalabrin S."/>
            <person name="Canaguier A."/>
            <person name="Le Clainche I."/>
            <person name="Malacrida G."/>
            <person name="Durand E."/>
            <person name="Pesole G."/>
            <person name="Laucou V."/>
            <person name="Chatelet P."/>
            <person name="Merdinoglu D."/>
            <person name="Delledonne M."/>
            <person name="Pezzotti M."/>
            <person name="Lecharny A."/>
            <person name="Scarpelli C."/>
            <person name="Artiguenave F."/>
            <person name="Pe M.E."/>
            <person name="Valle G."/>
            <person name="Morgante M."/>
            <person name="Caboche M."/>
            <person name="Adam-Blondon A.-F."/>
            <person name="Weissenbach J."/>
            <person name="Quetier F."/>
            <person name="Wincker P."/>
        </authorList>
    </citation>
    <scope>NUCLEOTIDE SEQUENCE [LARGE SCALE GENOMIC DNA]</scope>
    <source>
        <strain evidence="2">cv. Pinot noir / PN40024</strain>
    </source>
</reference>
<protein>
    <submittedName>
        <fullName evidence="1">Uncharacterized protein</fullName>
    </submittedName>
</protein>
<organism evidence="1 2">
    <name type="scientific">Vitis vinifera</name>
    <name type="common">Grape</name>
    <dbReference type="NCBI Taxonomy" id="29760"/>
    <lineage>
        <taxon>Eukaryota</taxon>
        <taxon>Viridiplantae</taxon>
        <taxon>Streptophyta</taxon>
        <taxon>Embryophyta</taxon>
        <taxon>Tracheophyta</taxon>
        <taxon>Spermatophyta</taxon>
        <taxon>Magnoliopsida</taxon>
        <taxon>eudicotyledons</taxon>
        <taxon>Gunneridae</taxon>
        <taxon>Pentapetalae</taxon>
        <taxon>rosids</taxon>
        <taxon>Vitales</taxon>
        <taxon>Vitaceae</taxon>
        <taxon>Viteae</taxon>
        <taxon>Vitis</taxon>
    </lineage>
</organism>
<dbReference type="EMBL" id="FN596245">
    <property type="protein sequence ID" value="CCB57647.1"/>
    <property type="molecule type" value="Genomic_DNA"/>
</dbReference>
<name>F6HSK7_VITVI</name>
<dbReference type="HOGENOM" id="CLU_3419848_0_0_1"/>
<dbReference type="PaxDb" id="29760-VIT_14s0006g01330.t01"/>
<evidence type="ECO:0000313" key="1">
    <source>
        <dbReference type="EMBL" id="CCB57647.1"/>
    </source>
</evidence>
<gene>
    <name evidence="1" type="ordered locus">VIT_14s0006g01330</name>
</gene>
<sequence>MTCIFYATPNAPKSRTIKELTSKHM</sequence>
<keyword evidence="2" id="KW-1185">Reference proteome</keyword>